<proteinExistence type="inferred from homology"/>
<evidence type="ECO:0000256" key="2">
    <source>
        <dbReference type="ARBA" id="ARBA00022478"/>
    </source>
</evidence>
<keyword evidence="12" id="KW-1185">Reference proteome</keyword>
<dbReference type="Pfam" id="PF04552">
    <property type="entry name" value="Sigma54_DBD"/>
    <property type="match status" value="1"/>
</dbReference>
<keyword evidence="3" id="KW-0808">Transferase</keyword>
<dbReference type="PANTHER" id="PTHR32248:SF4">
    <property type="entry name" value="RNA POLYMERASE SIGMA-54 FACTOR"/>
    <property type="match status" value="1"/>
</dbReference>
<feature type="domain" description="RNA polymerase sigma factor 54 DNA-binding" evidence="9">
    <location>
        <begin position="300"/>
        <end position="458"/>
    </location>
</feature>
<feature type="domain" description="RNA polymerase sigma factor 54 core-binding" evidence="10">
    <location>
        <begin position="100"/>
        <end position="286"/>
    </location>
</feature>
<dbReference type="NCBIfam" id="TIGR02395">
    <property type="entry name" value="rpoN_sigma"/>
    <property type="match status" value="1"/>
</dbReference>
<accession>A0ABT7DJF6</accession>
<dbReference type="Gene3D" id="1.10.10.1330">
    <property type="entry name" value="RNA polymerase sigma-54 factor, core-binding domain"/>
    <property type="match status" value="1"/>
</dbReference>
<dbReference type="PANTHER" id="PTHR32248">
    <property type="entry name" value="RNA POLYMERASE SIGMA-54 FACTOR"/>
    <property type="match status" value="1"/>
</dbReference>
<dbReference type="InterPro" id="IPR007634">
    <property type="entry name" value="RNA_pol_sigma_54_DNA-bd"/>
</dbReference>
<comment type="caution">
    <text evidence="11">The sequence shown here is derived from an EMBL/GenBank/DDBJ whole genome shotgun (WGS) entry which is preliminary data.</text>
</comment>
<evidence type="ECO:0000256" key="7">
    <source>
        <dbReference type="ARBA" id="ARBA00023125"/>
    </source>
</evidence>
<keyword evidence="7" id="KW-0238">DNA-binding</keyword>
<evidence type="ECO:0000256" key="8">
    <source>
        <dbReference type="ARBA" id="ARBA00023163"/>
    </source>
</evidence>
<dbReference type="EMBL" id="JASJEU010000005">
    <property type="protein sequence ID" value="MDJ1649654.1"/>
    <property type="molecule type" value="Genomic_DNA"/>
</dbReference>
<evidence type="ECO:0000256" key="5">
    <source>
        <dbReference type="ARBA" id="ARBA00023015"/>
    </source>
</evidence>
<dbReference type="Gene3D" id="1.10.260.40">
    <property type="entry name" value="lambda repressor-like DNA-binding domains"/>
    <property type="match status" value="1"/>
</dbReference>
<dbReference type="Pfam" id="PF00309">
    <property type="entry name" value="Sigma54_AID"/>
    <property type="match status" value="1"/>
</dbReference>
<evidence type="ECO:0000313" key="12">
    <source>
        <dbReference type="Proteomes" id="UP001232750"/>
    </source>
</evidence>
<dbReference type="InterPro" id="IPR000394">
    <property type="entry name" value="RNA_pol_sigma_54"/>
</dbReference>
<protein>
    <submittedName>
        <fullName evidence="11">RNA polymerase factor sigma-54</fullName>
    </submittedName>
</protein>
<evidence type="ECO:0000313" key="11">
    <source>
        <dbReference type="EMBL" id="MDJ1649654.1"/>
    </source>
</evidence>
<sequence length="459" mass="50863">MEIGHAPGLSQHHGLHLTTEIKQGISVLQMNASDLSEYVKTCVEENPFFDDDWVEPLHPYEVDRFKRAESADALLDRRGHGSPENFDNERSSMSQRSFSFDRFLVDDASLEEYLLEQLHMQVSDKRSQAVGEYLIGNIDSSGYLRTPVESVAEAVGASVDEVLDILGIIQKFDPPGIGARNLSECLTLQLEAAGRMTPLVKQLIEHITEFESRTPAAIAHDMGITLRELSEALDVVRACNLRPAGQFGSPSEPVWPEVVIEQAEEGGFRVHLQDFYLPHLRINEQYRTLASSVKEPGTQTYLKEKLKEAETLMSNITYRKTTLYKVACCIADMQVDFFAKGYDYLRPLTMAQVAQATGVSESTVSRLVNGNYIQTPVGTFELRFFFSSAASNASEAAVSSTSVRHKISELVAAEDSARPLSDQAIVDALAATGIVLSRRTVNKYRGELGIPARAARRRG</sequence>
<keyword evidence="4" id="KW-0548">Nucleotidyltransferase</keyword>
<keyword evidence="2" id="KW-0240">DNA-directed RNA polymerase</keyword>
<evidence type="ECO:0000256" key="4">
    <source>
        <dbReference type="ARBA" id="ARBA00022695"/>
    </source>
</evidence>
<dbReference type="PROSITE" id="PS50044">
    <property type="entry name" value="SIGMA54_3"/>
    <property type="match status" value="1"/>
</dbReference>
<organism evidence="11 12">
    <name type="scientific">Gordonibacter faecis</name>
    <dbReference type="NCBI Taxonomy" id="3047475"/>
    <lineage>
        <taxon>Bacteria</taxon>
        <taxon>Bacillati</taxon>
        <taxon>Actinomycetota</taxon>
        <taxon>Coriobacteriia</taxon>
        <taxon>Eggerthellales</taxon>
        <taxon>Eggerthellaceae</taxon>
        <taxon>Gordonibacter</taxon>
    </lineage>
</organism>
<dbReference type="PIRSF" id="PIRSF000774">
    <property type="entry name" value="RpoN"/>
    <property type="match status" value="1"/>
</dbReference>
<reference evidence="11 12" key="1">
    <citation type="submission" date="2023-05" db="EMBL/GenBank/DDBJ databases">
        <title>Gordonibacter KGMB12511T sp. nov., isolated from faeces of healthy Korean.</title>
        <authorList>
            <person name="Kim H.S."/>
            <person name="Kim J.-S."/>
            <person name="Suh M.K."/>
            <person name="Eom M.K."/>
            <person name="Do H.E."/>
            <person name="Lee J.-S."/>
        </authorList>
    </citation>
    <scope>NUCLEOTIDE SEQUENCE [LARGE SCALE GENOMIC DNA]</scope>
    <source>
        <strain evidence="11 12">KGMB12511</strain>
    </source>
</reference>
<keyword evidence="6" id="KW-0731">Sigma factor</keyword>
<dbReference type="PRINTS" id="PR00045">
    <property type="entry name" value="SIGMA54FCT"/>
</dbReference>
<dbReference type="RefSeq" id="WP_283830992.1">
    <property type="nucleotide sequence ID" value="NZ_JASJEU010000005.1"/>
</dbReference>
<comment type="similarity">
    <text evidence="1">Belongs to the sigma-54 factor family.</text>
</comment>
<evidence type="ECO:0000259" key="9">
    <source>
        <dbReference type="Pfam" id="PF04552"/>
    </source>
</evidence>
<dbReference type="InterPro" id="IPR007046">
    <property type="entry name" value="RNA_pol_sigma_54_core-bd"/>
</dbReference>
<dbReference type="Gene3D" id="1.10.10.60">
    <property type="entry name" value="Homeodomain-like"/>
    <property type="match status" value="1"/>
</dbReference>
<evidence type="ECO:0000256" key="3">
    <source>
        <dbReference type="ARBA" id="ARBA00022679"/>
    </source>
</evidence>
<gene>
    <name evidence="11" type="primary">rpoN</name>
    <name evidence="11" type="ORF">QNJ86_02465</name>
</gene>
<dbReference type="Proteomes" id="UP001232750">
    <property type="component" value="Unassembled WGS sequence"/>
</dbReference>
<evidence type="ECO:0000256" key="1">
    <source>
        <dbReference type="ARBA" id="ARBA00008798"/>
    </source>
</evidence>
<keyword evidence="8" id="KW-0804">Transcription</keyword>
<evidence type="ECO:0000259" key="10">
    <source>
        <dbReference type="Pfam" id="PF04963"/>
    </source>
</evidence>
<dbReference type="PROSITE" id="PS00717">
    <property type="entry name" value="SIGMA54_1"/>
    <property type="match status" value="1"/>
</dbReference>
<dbReference type="PROSITE" id="PS00718">
    <property type="entry name" value="SIGMA54_2"/>
    <property type="match status" value="1"/>
</dbReference>
<dbReference type="InterPro" id="IPR001387">
    <property type="entry name" value="Cro/C1-type_HTH"/>
</dbReference>
<keyword evidence="5" id="KW-0805">Transcription regulation</keyword>
<dbReference type="Pfam" id="PF04963">
    <property type="entry name" value="Sigma54_CBD"/>
    <property type="match status" value="1"/>
</dbReference>
<evidence type="ECO:0000256" key="6">
    <source>
        <dbReference type="ARBA" id="ARBA00023082"/>
    </source>
</evidence>
<dbReference type="InterPro" id="IPR010982">
    <property type="entry name" value="Lambda_DNA-bd_dom_sf"/>
</dbReference>
<dbReference type="CDD" id="cd00093">
    <property type="entry name" value="HTH_XRE"/>
    <property type="match status" value="1"/>
</dbReference>
<dbReference type="InterPro" id="IPR038709">
    <property type="entry name" value="RpoN_core-bd_sf"/>
</dbReference>
<name>A0ABT7DJF6_9ACTN</name>